<dbReference type="Pfam" id="PF00574">
    <property type="entry name" value="CLP_protease"/>
    <property type="match status" value="1"/>
</dbReference>
<dbReference type="InterPro" id="IPR029045">
    <property type="entry name" value="ClpP/crotonase-like_dom_sf"/>
</dbReference>
<keyword evidence="2" id="KW-0732">Signal</keyword>
<dbReference type="GO" id="GO:0006515">
    <property type="term" value="P:protein quality control for misfolded or incompletely synthesized proteins"/>
    <property type="evidence" value="ECO:0007669"/>
    <property type="project" value="TreeGrafter"/>
</dbReference>
<protein>
    <submittedName>
        <fullName evidence="3">Protease subunit of ATP-dependent protease</fullName>
    </submittedName>
</protein>
<dbReference type="PROSITE" id="PS00430">
    <property type="entry name" value="TONB_DEPENDENT_REC_1"/>
    <property type="match status" value="1"/>
</dbReference>
<feature type="compositionally biased region" description="Polar residues" evidence="1">
    <location>
        <begin position="65"/>
        <end position="78"/>
    </location>
</feature>
<evidence type="ECO:0000313" key="3">
    <source>
        <dbReference type="EMBL" id="EIJ43083.1"/>
    </source>
</evidence>
<dbReference type="RefSeq" id="WP_002689983.1">
    <property type="nucleotide sequence ID" value="NZ_JH600070.1"/>
</dbReference>
<dbReference type="GO" id="GO:0009368">
    <property type="term" value="C:endopeptidase Clp complex"/>
    <property type="evidence" value="ECO:0007669"/>
    <property type="project" value="TreeGrafter"/>
</dbReference>
<feature type="compositionally biased region" description="Polar residues" evidence="1">
    <location>
        <begin position="47"/>
        <end position="57"/>
    </location>
</feature>
<feature type="signal peptide" evidence="2">
    <location>
        <begin position="1"/>
        <end position="23"/>
    </location>
</feature>
<dbReference type="STRING" id="395493.BegalDRAFT_2227"/>
<evidence type="ECO:0000313" key="4">
    <source>
        <dbReference type="Proteomes" id="UP000005744"/>
    </source>
</evidence>
<keyword evidence="3" id="KW-0378">Hydrolase</keyword>
<name>I3CHJ0_9GAMM</name>
<dbReference type="PANTHER" id="PTHR10381">
    <property type="entry name" value="ATP-DEPENDENT CLP PROTEASE PROTEOLYTIC SUBUNIT"/>
    <property type="match status" value="1"/>
</dbReference>
<dbReference type="GO" id="GO:0051117">
    <property type="term" value="F:ATPase binding"/>
    <property type="evidence" value="ECO:0007669"/>
    <property type="project" value="TreeGrafter"/>
</dbReference>
<dbReference type="PANTHER" id="PTHR10381:SF11">
    <property type="entry name" value="ATP-DEPENDENT CLP PROTEASE PROTEOLYTIC SUBUNIT, MITOCHONDRIAL"/>
    <property type="match status" value="1"/>
</dbReference>
<dbReference type="GO" id="GO:0004176">
    <property type="term" value="F:ATP-dependent peptidase activity"/>
    <property type="evidence" value="ECO:0007669"/>
    <property type="project" value="TreeGrafter"/>
</dbReference>
<evidence type="ECO:0000256" key="1">
    <source>
        <dbReference type="SAM" id="MobiDB-lite"/>
    </source>
</evidence>
<sequence>MMSFKPLSLSVLISLLSAHAVFALESTEANHRATLKVATTENADNTVTVKANAGTASDTEENAKNPENSESSATTDVATSEDRLATLLKLLEQLKESNPELSRQLVEKVEQHQLQILQLQQEKELLSLQNELLQEKNRFALAQLTANKERVELENALQVAKQAQALAELNDKKARLELENAIREQQSKLSFADKEVEKAQLAAQNALQEEKNKVIELKIALETAQIAHETAKLEYEKVKQASIGDLTDKLVKREQRALWDSQTNKAPEYLQDPYVNGELIISDRRIMITGPILPGSSMYVTERLSYFNNKSAEYPIFLIIDNCAGGSVMEGMQIIKAMQASQAPVYVVVKSLAASMAAVIATTAKRSFAYPDAIIIHHQVWSGFLGNLTQQNEQAAMMQEWSRRVMEPVANKMGMNLETLIKEMYKHNSDGNWREFADKAVTLKWVDTVVENVRDTSYIKQPQEPEVVAPDVLLFSNHEKLDTNGKSYYQLPPLSVMDMYHLYNPDNYYRY</sequence>
<dbReference type="Proteomes" id="UP000005744">
    <property type="component" value="Unassembled WGS sequence"/>
</dbReference>
<accession>I3CHJ0</accession>
<dbReference type="HOGENOM" id="CLU_040890_0_0_6"/>
<feature type="region of interest" description="Disordered" evidence="1">
    <location>
        <begin position="47"/>
        <end position="78"/>
    </location>
</feature>
<dbReference type="Gene3D" id="3.90.226.10">
    <property type="entry name" value="2-enoyl-CoA Hydratase, Chain A, domain 1"/>
    <property type="match status" value="1"/>
</dbReference>
<dbReference type="eggNOG" id="COG0740">
    <property type="taxonomic scope" value="Bacteria"/>
</dbReference>
<dbReference type="SUPFAM" id="SSF52096">
    <property type="entry name" value="ClpP/crotonase"/>
    <property type="match status" value="1"/>
</dbReference>
<keyword evidence="4" id="KW-1185">Reference proteome</keyword>
<dbReference type="InterPro" id="IPR023562">
    <property type="entry name" value="ClpP/TepA"/>
</dbReference>
<keyword evidence="3" id="KW-0645">Protease</keyword>
<evidence type="ECO:0000256" key="2">
    <source>
        <dbReference type="SAM" id="SignalP"/>
    </source>
</evidence>
<dbReference type="AlphaFoldDB" id="I3CHJ0"/>
<dbReference type="InterPro" id="IPR010916">
    <property type="entry name" value="TonB_box_CS"/>
</dbReference>
<organism evidence="3 4">
    <name type="scientific">Beggiatoa alba B18LD</name>
    <dbReference type="NCBI Taxonomy" id="395493"/>
    <lineage>
        <taxon>Bacteria</taxon>
        <taxon>Pseudomonadati</taxon>
        <taxon>Pseudomonadota</taxon>
        <taxon>Gammaproteobacteria</taxon>
        <taxon>Thiotrichales</taxon>
        <taxon>Thiotrichaceae</taxon>
        <taxon>Beggiatoa</taxon>
    </lineage>
</organism>
<dbReference type="EMBL" id="JH600070">
    <property type="protein sequence ID" value="EIJ43083.1"/>
    <property type="molecule type" value="Genomic_DNA"/>
</dbReference>
<dbReference type="GO" id="GO:0004252">
    <property type="term" value="F:serine-type endopeptidase activity"/>
    <property type="evidence" value="ECO:0007669"/>
    <property type="project" value="TreeGrafter"/>
</dbReference>
<gene>
    <name evidence="3" type="ORF">BegalDRAFT_2227</name>
</gene>
<feature type="chain" id="PRO_5003668938" evidence="2">
    <location>
        <begin position="24"/>
        <end position="511"/>
    </location>
</feature>
<proteinExistence type="predicted"/>
<dbReference type="OrthoDB" id="177753at2"/>
<reference evidence="3 4" key="1">
    <citation type="submission" date="2011-11" db="EMBL/GenBank/DDBJ databases">
        <title>Improved High-Quality Draft sequence of Beggiatoa alba B18lD.</title>
        <authorList>
            <consortium name="US DOE Joint Genome Institute"/>
            <person name="Lucas S."/>
            <person name="Han J."/>
            <person name="Lapidus A."/>
            <person name="Cheng J.-F."/>
            <person name="Goodwin L."/>
            <person name="Pitluck S."/>
            <person name="Peters L."/>
            <person name="Mikhailova N."/>
            <person name="Held B."/>
            <person name="Detter J.C."/>
            <person name="Han C."/>
            <person name="Tapia R."/>
            <person name="Land M."/>
            <person name="Hauser L."/>
            <person name="Kyrpides N."/>
            <person name="Ivanova N."/>
            <person name="Pagani I."/>
            <person name="Samuel K."/>
            <person name="Teske A."/>
            <person name="Mueller J."/>
            <person name="Woyke T."/>
        </authorList>
    </citation>
    <scope>NUCLEOTIDE SEQUENCE [LARGE SCALE GENOMIC DNA]</scope>
    <source>
        <strain evidence="3 4">B18LD</strain>
    </source>
</reference>